<keyword evidence="3" id="KW-1185">Reference proteome</keyword>
<reference evidence="3" key="1">
    <citation type="submission" date="2016-06" db="EMBL/GenBank/DDBJ databases">
        <authorList>
            <person name="Varghese N."/>
            <person name="Submissions Spin"/>
        </authorList>
    </citation>
    <scope>NUCLEOTIDE SEQUENCE [LARGE SCALE GENOMIC DNA]</scope>
    <source>
        <strain evidence="3">DSM 44814</strain>
    </source>
</reference>
<evidence type="ECO:0000313" key="2">
    <source>
        <dbReference type="EMBL" id="SCL59995.1"/>
    </source>
</evidence>
<evidence type="ECO:0000313" key="3">
    <source>
        <dbReference type="Proteomes" id="UP000199696"/>
    </source>
</evidence>
<feature type="domain" description="N-acetyltransferase" evidence="1">
    <location>
        <begin position="455"/>
        <end position="604"/>
    </location>
</feature>
<dbReference type="Gene3D" id="3.40.50.1000">
    <property type="entry name" value="HAD superfamily/HAD-like"/>
    <property type="match status" value="1"/>
</dbReference>
<gene>
    <name evidence="2" type="ORF">GA0070604_4190</name>
</gene>
<proteinExistence type="predicted"/>
<accession>A0A1C6V112</accession>
<dbReference type="Proteomes" id="UP000199696">
    <property type="component" value="Unassembled WGS sequence"/>
</dbReference>
<dbReference type="InterPro" id="IPR000182">
    <property type="entry name" value="GNAT_dom"/>
</dbReference>
<dbReference type="EMBL" id="FMHY01000002">
    <property type="protein sequence ID" value="SCL59995.1"/>
    <property type="molecule type" value="Genomic_DNA"/>
</dbReference>
<dbReference type="NCBIfam" id="TIGR01686">
    <property type="entry name" value="FkbH"/>
    <property type="match status" value="1"/>
</dbReference>
<dbReference type="NCBIfam" id="TIGR01681">
    <property type="entry name" value="HAD-SF-IIIC"/>
    <property type="match status" value="1"/>
</dbReference>
<dbReference type="SUPFAM" id="SSF56784">
    <property type="entry name" value="HAD-like"/>
    <property type="match status" value="1"/>
</dbReference>
<protein>
    <submittedName>
        <fullName evidence="2">D-glyceryl-ACP synthase</fullName>
    </submittedName>
</protein>
<dbReference type="RefSeq" id="WP_091120967.1">
    <property type="nucleotide sequence ID" value="NZ_FMHY01000002.1"/>
</dbReference>
<dbReference type="InterPro" id="IPR016181">
    <property type="entry name" value="Acyl_CoA_acyltransferase"/>
</dbReference>
<organism evidence="2 3">
    <name type="scientific">Micromonospora eburnea</name>
    <dbReference type="NCBI Taxonomy" id="227316"/>
    <lineage>
        <taxon>Bacteria</taxon>
        <taxon>Bacillati</taxon>
        <taxon>Actinomycetota</taxon>
        <taxon>Actinomycetes</taxon>
        <taxon>Micromonosporales</taxon>
        <taxon>Micromonosporaceae</taxon>
        <taxon>Micromonospora</taxon>
    </lineage>
</organism>
<sequence>MTAMDEFIALHRAGTLLDDYPRATALARELSDPDLLRAGRLLAALDQERLRAAHPEVSTVTVAVTGHGTLPDLVAALTAELARRHLLLVPYAGQFDGYLLELSDPDSRLHAGRPDLIACVLDPAVITDEVPVPWRVDDVEKVLDAKLGVLTGLVDRVAEIGSGTLLLNTIPLPREFRAQLVDQRSRARLGAAWRRFNAALLELSETRPGLVVLDLDPLVGTGLPIAEPRLEVYAKVHLSPQLLAGYAREVADVAALLAGRTRKCLVVDLDGTLWGGILGDDGVDGIEIGDTRRGEAFERFQRVVKQIASQGVLLAVVSKNDPGPVDEALRRRDGMVLRDTDFVQVIANWRPKHDNLKALAKTLNVGTDSLVFVDDSAYECGLVRRELPEVAVIQVDGEPAGHVAAMLRDGWFTVHELTEADRKRSGSYRAELDRTDFLQSFDSLEDYLRELGVRVVLADATEADVPRVSQLTLRTNQFNLVTERLQPADVRELIAGPATRVLTIRSGDRFGDNGLVGAVFLRRDGTETHIDNFVLSCRVFGRGIEQACLAAVLRQARDGRTSAVRARFRPSAKNGNMRDFYGRHGFAAATHAPDGSIEFVHDLRVLPEIPGHLFMADS</sequence>
<dbReference type="InterPro" id="IPR010033">
    <property type="entry name" value="HAD_SF_ppase_IIIC"/>
</dbReference>
<dbReference type="Gene3D" id="3.40.630.30">
    <property type="match status" value="1"/>
</dbReference>
<dbReference type="SUPFAM" id="SSF55729">
    <property type="entry name" value="Acyl-CoA N-acyltransferases (Nat)"/>
    <property type="match status" value="1"/>
</dbReference>
<dbReference type="PROSITE" id="PS51186">
    <property type="entry name" value="GNAT"/>
    <property type="match status" value="1"/>
</dbReference>
<dbReference type="InterPro" id="IPR036514">
    <property type="entry name" value="SGNH_hydro_sf"/>
</dbReference>
<dbReference type="InterPro" id="IPR023214">
    <property type="entry name" value="HAD_sf"/>
</dbReference>
<dbReference type="GO" id="GO:0016747">
    <property type="term" value="F:acyltransferase activity, transferring groups other than amino-acyl groups"/>
    <property type="evidence" value="ECO:0007669"/>
    <property type="project" value="InterPro"/>
</dbReference>
<dbReference type="InterPro" id="IPR036412">
    <property type="entry name" value="HAD-like_sf"/>
</dbReference>
<dbReference type="OrthoDB" id="323926at2"/>
<evidence type="ECO:0000259" key="1">
    <source>
        <dbReference type="PROSITE" id="PS51186"/>
    </source>
</evidence>
<dbReference type="STRING" id="227316.GA0070604_4190"/>
<dbReference type="AlphaFoldDB" id="A0A1C6V112"/>
<dbReference type="InterPro" id="IPR010037">
    <property type="entry name" value="FkbH_domain"/>
</dbReference>
<dbReference type="Gene3D" id="3.40.50.1110">
    <property type="entry name" value="SGNH hydrolase"/>
    <property type="match status" value="1"/>
</dbReference>
<name>A0A1C6V112_9ACTN</name>